<reference evidence="1 2" key="2">
    <citation type="journal article" date="2022" name="Mol. Ecol. Resour.">
        <title>The genomes of chicory, endive, great burdock and yacon provide insights into Asteraceae paleo-polyploidization history and plant inulin production.</title>
        <authorList>
            <person name="Fan W."/>
            <person name="Wang S."/>
            <person name="Wang H."/>
            <person name="Wang A."/>
            <person name="Jiang F."/>
            <person name="Liu H."/>
            <person name="Zhao H."/>
            <person name="Xu D."/>
            <person name="Zhang Y."/>
        </authorList>
    </citation>
    <scope>NUCLEOTIDE SEQUENCE [LARGE SCALE GENOMIC DNA]</scope>
    <source>
        <strain evidence="2">cv. Yunnan</strain>
        <tissue evidence="1">Leaves</tissue>
    </source>
</reference>
<evidence type="ECO:0000313" key="1">
    <source>
        <dbReference type="EMBL" id="KAI3783694.1"/>
    </source>
</evidence>
<gene>
    <name evidence="1" type="ORF">L1987_42780</name>
</gene>
<sequence>MLHRRYYSLVFIMIASEFFPSSLHQSRQNRTFVPLFTMTTLSTNRSQRTTQKYKLSAVRVPNLHVNPIVRG</sequence>
<keyword evidence="2" id="KW-1185">Reference proteome</keyword>
<protein>
    <submittedName>
        <fullName evidence="1">Uncharacterized protein</fullName>
    </submittedName>
</protein>
<dbReference type="EMBL" id="CM042031">
    <property type="protein sequence ID" value="KAI3783694.1"/>
    <property type="molecule type" value="Genomic_DNA"/>
</dbReference>
<proteinExistence type="predicted"/>
<accession>A0ACB9GJU6</accession>
<name>A0ACB9GJU6_9ASTR</name>
<dbReference type="Proteomes" id="UP001056120">
    <property type="component" value="Linkage Group LG14"/>
</dbReference>
<comment type="caution">
    <text evidence="1">The sequence shown here is derived from an EMBL/GenBank/DDBJ whole genome shotgun (WGS) entry which is preliminary data.</text>
</comment>
<organism evidence="1 2">
    <name type="scientific">Smallanthus sonchifolius</name>
    <dbReference type="NCBI Taxonomy" id="185202"/>
    <lineage>
        <taxon>Eukaryota</taxon>
        <taxon>Viridiplantae</taxon>
        <taxon>Streptophyta</taxon>
        <taxon>Embryophyta</taxon>
        <taxon>Tracheophyta</taxon>
        <taxon>Spermatophyta</taxon>
        <taxon>Magnoliopsida</taxon>
        <taxon>eudicotyledons</taxon>
        <taxon>Gunneridae</taxon>
        <taxon>Pentapetalae</taxon>
        <taxon>asterids</taxon>
        <taxon>campanulids</taxon>
        <taxon>Asterales</taxon>
        <taxon>Asteraceae</taxon>
        <taxon>Asteroideae</taxon>
        <taxon>Heliantheae alliance</taxon>
        <taxon>Millerieae</taxon>
        <taxon>Smallanthus</taxon>
    </lineage>
</organism>
<evidence type="ECO:0000313" key="2">
    <source>
        <dbReference type="Proteomes" id="UP001056120"/>
    </source>
</evidence>
<reference evidence="2" key="1">
    <citation type="journal article" date="2022" name="Mol. Ecol. Resour.">
        <title>The genomes of chicory, endive, great burdock and yacon provide insights into Asteraceae palaeo-polyploidization history and plant inulin production.</title>
        <authorList>
            <person name="Fan W."/>
            <person name="Wang S."/>
            <person name="Wang H."/>
            <person name="Wang A."/>
            <person name="Jiang F."/>
            <person name="Liu H."/>
            <person name="Zhao H."/>
            <person name="Xu D."/>
            <person name="Zhang Y."/>
        </authorList>
    </citation>
    <scope>NUCLEOTIDE SEQUENCE [LARGE SCALE GENOMIC DNA]</scope>
    <source>
        <strain evidence="2">cv. Yunnan</strain>
    </source>
</reference>